<keyword evidence="2" id="KW-1185">Reference proteome</keyword>
<comment type="caution">
    <text evidence="1">The sequence shown here is derived from an EMBL/GenBank/DDBJ whole genome shotgun (WGS) entry which is preliminary data.</text>
</comment>
<dbReference type="Proteomes" id="UP001227268">
    <property type="component" value="Unassembled WGS sequence"/>
</dbReference>
<protein>
    <submittedName>
        <fullName evidence="1">Uncharacterized protein</fullName>
    </submittedName>
</protein>
<sequence length="55" mass="6432">MELAMTNLEATLLKFRVEDEGRPSWLGTEQRLVKKEYNADDSDPDDKEDDEDENE</sequence>
<name>A0ACC2VVL5_9TREE</name>
<evidence type="ECO:0000313" key="1">
    <source>
        <dbReference type="EMBL" id="KAJ9103173.1"/>
    </source>
</evidence>
<organism evidence="1 2">
    <name type="scientific">Naganishia friedmannii</name>
    <dbReference type="NCBI Taxonomy" id="89922"/>
    <lineage>
        <taxon>Eukaryota</taxon>
        <taxon>Fungi</taxon>
        <taxon>Dikarya</taxon>
        <taxon>Basidiomycota</taxon>
        <taxon>Agaricomycotina</taxon>
        <taxon>Tremellomycetes</taxon>
        <taxon>Filobasidiales</taxon>
        <taxon>Filobasidiaceae</taxon>
        <taxon>Naganishia</taxon>
    </lineage>
</organism>
<proteinExistence type="predicted"/>
<reference evidence="1" key="1">
    <citation type="submission" date="2023-04" db="EMBL/GenBank/DDBJ databases">
        <title>Draft Genome sequencing of Naganishia species isolated from polar environments using Oxford Nanopore Technology.</title>
        <authorList>
            <person name="Leo P."/>
            <person name="Venkateswaran K."/>
        </authorList>
    </citation>
    <scope>NUCLEOTIDE SEQUENCE</scope>
    <source>
        <strain evidence="1">MNA-CCFEE 5423</strain>
    </source>
</reference>
<accession>A0ACC2VVL5</accession>
<gene>
    <name evidence="1" type="ORF">QFC21_002595</name>
</gene>
<dbReference type="EMBL" id="JASBWT010000007">
    <property type="protein sequence ID" value="KAJ9103173.1"/>
    <property type="molecule type" value="Genomic_DNA"/>
</dbReference>
<evidence type="ECO:0000313" key="2">
    <source>
        <dbReference type="Proteomes" id="UP001227268"/>
    </source>
</evidence>